<feature type="compositionally biased region" description="Basic and acidic residues" evidence="1">
    <location>
        <begin position="47"/>
        <end position="61"/>
    </location>
</feature>
<dbReference type="SMART" id="SM00347">
    <property type="entry name" value="HTH_MARR"/>
    <property type="match status" value="1"/>
</dbReference>
<evidence type="ECO:0000259" key="2">
    <source>
        <dbReference type="PROSITE" id="PS50995"/>
    </source>
</evidence>
<dbReference type="Pfam" id="PF12802">
    <property type="entry name" value="MarR_2"/>
    <property type="match status" value="1"/>
</dbReference>
<feature type="region of interest" description="Disordered" evidence="1">
    <location>
        <begin position="1"/>
        <end position="109"/>
    </location>
</feature>
<feature type="region of interest" description="Disordered" evidence="1">
    <location>
        <begin position="265"/>
        <end position="296"/>
    </location>
</feature>
<dbReference type="PANTHER" id="PTHR33164">
    <property type="entry name" value="TRANSCRIPTIONAL REGULATOR, MARR FAMILY"/>
    <property type="match status" value="1"/>
</dbReference>
<evidence type="ECO:0000313" key="3">
    <source>
        <dbReference type="EMBL" id="CEP27303.1"/>
    </source>
</evidence>
<dbReference type="PRINTS" id="PR00598">
    <property type="entry name" value="HTHMARR"/>
</dbReference>
<dbReference type="AlphaFoldDB" id="A0A0B7P1A9"/>
<feature type="domain" description="HTH marR-type" evidence="2">
    <location>
        <begin position="109"/>
        <end position="240"/>
    </location>
</feature>
<dbReference type="InterPro" id="IPR039422">
    <property type="entry name" value="MarR/SlyA-like"/>
</dbReference>
<organism evidence="3">
    <name type="scientific">Propionibacterium freudenreichii subsp. freudenreichii</name>
    <dbReference type="NCBI Taxonomy" id="66712"/>
    <lineage>
        <taxon>Bacteria</taxon>
        <taxon>Bacillati</taxon>
        <taxon>Actinomycetota</taxon>
        <taxon>Actinomycetes</taxon>
        <taxon>Propionibacteriales</taxon>
        <taxon>Propionibacteriaceae</taxon>
        <taxon>Propionibacterium</taxon>
    </lineage>
</organism>
<proteinExistence type="predicted"/>
<feature type="compositionally biased region" description="Polar residues" evidence="1">
    <location>
        <begin position="99"/>
        <end position="109"/>
    </location>
</feature>
<gene>
    <name evidence="3" type="ORF">PFCIRM138_00890</name>
</gene>
<dbReference type="Gene3D" id="1.10.10.10">
    <property type="entry name" value="Winged helix-like DNA-binding domain superfamily/Winged helix DNA-binding domain"/>
    <property type="match status" value="1"/>
</dbReference>
<reference evidence="3" key="1">
    <citation type="submission" date="2014-08" db="EMBL/GenBank/DDBJ databases">
        <authorList>
            <person name="Falentin Helene"/>
        </authorList>
    </citation>
    <scope>NUCLEOTIDE SEQUENCE</scope>
</reference>
<dbReference type="InterPro" id="IPR036388">
    <property type="entry name" value="WH-like_DNA-bd_sf"/>
</dbReference>
<dbReference type="EMBL" id="LM676435">
    <property type="protein sequence ID" value="CEP27303.1"/>
    <property type="molecule type" value="Genomic_DNA"/>
</dbReference>
<dbReference type="SUPFAM" id="SSF46785">
    <property type="entry name" value="Winged helix' DNA-binding domain"/>
    <property type="match status" value="1"/>
</dbReference>
<dbReference type="InterPro" id="IPR036390">
    <property type="entry name" value="WH_DNA-bd_sf"/>
</dbReference>
<name>A0A0B7P1A9_PROFF</name>
<dbReference type="PANTHER" id="PTHR33164:SF43">
    <property type="entry name" value="HTH-TYPE TRANSCRIPTIONAL REPRESSOR YETL"/>
    <property type="match status" value="1"/>
</dbReference>
<dbReference type="InterPro" id="IPR000835">
    <property type="entry name" value="HTH_MarR-typ"/>
</dbReference>
<feature type="compositionally biased region" description="Gly residues" evidence="1">
    <location>
        <begin position="279"/>
        <end position="290"/>
    </location>
</feature>
<dbReference type="GO" id="GO:0003700">
    <property type="term" value="F:DNA-binding transcription factor activity"/>
    <property type="evidence" value="ECO:0007669"/>
    <property type="project" value="InterPro"/>
</dbReference>
<dbReference type="GO" id="GO:0006950">
    <property type="term" value="P:response to stress"/>
    <property type="evidence" value="ECO:0007669"/>
    <property type="project" value="TreeGrafter"/>
</dbReference>
<dbReference type="PROSITE" id="PS50995">
    <property type="entry name" value="HTH_MARR_2"/>
    <property type="match status" value="1"/>
</dbReference>
<protein>
    <submittedName>
        <fullName evidence="3">Transcription regulator</fullName>
    </submittedName>
</protein>
<sequence>MAARNTAGSWNGGSAGRGNAGNGGHNRRHRGRPRNDHGVPRNASRNHRSEGYDPRGNDVRGNDWWNDDPDRSNASAQPFGTDRSGRANPSHDSGDGASKGQSDSQPDVATNVTGRLVYLFALMRQSEAQLRRDRGGRGVMEGQGRVLHMLALHSPIAQKELSYLLGIRPQSLGELLGKLEESGQIARHPDPDDRRAQVVEITARGRAADSDRPAAPGDPFAVLDPDQQREFVTLLDQVIDGLGASIPGGIDRHLQTMRRVWVDNDGWDPEAGPSSGPYQGRGPGFGWPGGRGRRRN</sequence>
<evidence type="ECO:0000256" key="1">
    <source>
        <dbReference type="SAM" id="MobiDB-lite"/>
    </source>
</evidence>
<feature type="compositionally biased region" description="Gly residues" evidence="1">
    <location>
        <begin position="10"/>
        <end position="24"/>
    </location>
</feature>
<accession>A0A0B7P1A9</accession>